<gene>
    <name evidence="2" type="ORF">MTR65_06100</name>
</gene>
<evidence type="ECO:0000313" key="2">
    <source>
        <dbReference type="EMBL" id="MCJ1960242.1"/>
    </source>
</evidence>
<keyword evidence="3" id="KW-1185">Reference proteome</keyword>
<sequence>MPGPDRLLRPRHLAALAQCPRRLWLEAHRPELARATPHFESAPFDIHELARAQEGTGTRLGPHQSHETALRRTRRILAAGHPGPIFEARFVHEGLLAETDLLTRDPLAPERWRLTAVHRTTKPKPHHVARLAAQMWTLEQCGVPISRAQIRHIAPSFVLETPGEYRGLFTDTDVTASARAQQSDMADRLGEARRIVSGAEPDCPTGPHCRKPAPCPFAAHCQALEDAPEWPVTLLPDGGGRKWARKGVCDLRELDAATMAKPREARIVAATQSGKPYHDTQGARRAMASWSRPRAWLDFETIAASVPLWTGTKPYQQVPFQFSLHLEQTDSTITHHQYLCVDGSDPRPGCAEALARTIPPNATIIAYNAGFERAILRALARQVPAFEAPLMALTERTVDLLPVTRNHWYHRDQRGSWSIKAVLPTIAPDLAYTQLAVQDGAMAQDSFLEASSPATSPERRRALEEALRAYCTRDTWAMVVLARRLAAPQEGSAND</sequence>
<comment type="caution">
    <text evidence="2">The sequence shown here is derived from an EMBL/GenBank/DDBJ whole genome shotgun (WGS) entry which is preliminary data.</text>
</comment>
<evidence type="ECO:0000313" key="3">
    <source>
        <dbReference type="Proteomes" id="UP001162802"/>
    </source>
</evidence>
<dbReference type="Pfam" id="PF11074">
    <property type="entry name" value="DUF2779"/>
    <property type="match status" value="1"/>
</dbReference>
<dbReference type="InterPro" id="IPR021301">
    <property type="entry name" value="DUF2779"/>
</dbReference>
<name>A0ABT0AAL7_9SPHN</name>
<evidence type="ECO:0000259" key="1">
    <source>
        <dbReference type="Pfam" id="PF11074"/>
    </source>
</evidence>
<dbReference type="Proteomes" id="UP001162802">
    <property type="component" value="Unassembled WGS sequence"/>
</dbReference>
<reference evidence="2" key="1">
    <citation type="submission" date="2022-03" db="EMBL/GenBank/DDBJ databases">
        <title>Identification of a novel bacterium isolated from mangrove sediments.</title>
        <authorList>
            <person name="Pan X."/>
        </authorList>
    </citation>
    <scope>NUCLEOTIDE SEQUENCE</scope>
    <source>
        <strain evidence="2">B2637</strain>
    </source>
</reference>
<organism evidence="2 3">
    <name type="scientific">Novosphingobium mangrovi</name>
    <name type="common">ex Hu et al. 2023</name>
    <dbReference type="NCBI Taxonomy" id="2930094"/>
    <lineage>
        <taxon>Bacteria</taxon>
        <taxon>Pseudomonadati</taxon>
        <taxon>Pseudomonadota</taxon>
        <taxon>Alphaproteobacteria</taxon>
        <taxon>Sphingomonadales</taxon>
        <taxon>Sphingomonadaceae</taxon>
        <taxon>Novosphingobium</taxon>
    </lineage>
</organism>
<dbReference type="EMBL" id="JALHAT010000006">
    <property type="protein sequence ID" value="MCJ1960242.1"/>
    <property type="molecule type" value="Genomic_DNA"/>
</dbReference>
<dbReference type="RefSeq" id="WP_243798180.1">
    <property type="nucleotide sequence ID" value="NZ_JALHAT010000006.1"/>
</dbReference>
<feature type="domain" description="DUF2779" evidence="1">
    <location>
        <begin position="296"/>
        <end position="418"/>
    </location>
</feature>
<protein>
    <submittedName>
        <fullName evidence="2">DUF2779 domain-containing protein</fullName>
    </submittedName>
</protein>
<proteinExistence type="predicted"/>
<accession>A0ABT0AAL7</accession>